<accession>A0A1B0APV4</accession>
<dbReference type="EMBL" id="JXJN01001586">
    <property type="status" value="NOT_ANNOTATED_CDS"/>
    <property type="molecule type" value="Genomic_DNA"/>
</dbReference>
<dbReference type="Proteomes" id="UP000092460">
    <property type="component" value="Unassembled WGS sequence"/>
</dbReference>
<name>A0A1B0APV4_9MUSC</name>
<evidence type="ECO:0000313" key="1">
    <source>
        <dbReference type="EnsemblMetazoa" id="GPPI004246-PA"/>
    </source>
</evidence>
<organism evidence="1 2">
    <name type="scientific">Glossina palpalis gambiensis</name>
    <dbReference type="NCBI Taxonomy" id="67801"/>
    <lineage>
        <taxon>Eukaryota</taxon>
        <taxon>Metazoa</taxon>
        <taxon>Ecdysozoa</taxon>
        <taxon>Arthropoda</taxon>
        <taxon>Hexapoda</taxon>
        <taxon>Insecta</taxon>
        <taxon>Pterygota</taxon>
        <taxon>Neoptera</taxon>
        <taxon>Endopterygota</taxon>
        <taxon>Diptera</taxon>
        <taxon>Brachycera</taxon>
        <taxon>Muscomorpha</taxon>
        <taxon>Hippoboscoidea</taxon>
        <taxon>Glossinidae</taxon>
        <taxon>Glossina</taxon>
    </lineage>
</organism>
<dbReference type="VEuPathDB" id="VectorBase:GPPI004246"/>
<proteinExistence type="predicted"/>
<reference evidence="1" key="2">
    <citation type="submission" date="2020-05" db="UniProtKB">
        <authorList>
            <consortium name="EnsemblMetazoa"/>
        </authorList>
    </citation>
    <scope>IDENTIFICATION</scope>
    <source>
        <strain evidence="1">IAEA</strain>
    </source>
</reference>
<evidence type="ECO:0000313" key="2">
    <source>
        <dbReference type="Proteomes" id="UP000092460"/>
    </source>
</evidence>
<dbReference type="EnsemblMetazoa" id="GPPI004246-RA">
    <property type="protein sequence ID" value="GPPI004246-PA"/>
    <property type="gene ID" value="GPPI004246"/>
</dbReference>
<sequence>MPKAATEYLDWSLLGPITLVHPNLGYSGLKAILWYKTTSLVSNDDNFTSVDNETLEDGSRKNATVVASNNIYGQEAALEADEPNLKVPQINAQSPRTAKLAIRSAGAKYVTTRMATTPCFLDMIQNSKDKHLNKWNQAAKGDGYYL</sequence>
<reference evidence="2" key="1">
    <citation type="submission" date="2015-01" db="EMBL/GenBank/DDBJ databases">
        <authorList>
            <person name="Aksoy S."/>
            <person name="Warren W."/>
            <person name="Wilson R.K."/>
        </authorList>
    </citation>
    <scope>NUCLEOTIDE SEQUENCE [LARGE SCALE GENOMIC DNA]</scope>
    <source>
        <strain evidence="2">IAEA</strain>
    </source>
</reference>
<dbReference type="AlphaFoldDB" id="A0A1B0APV4"/>
<keyword evidence="2" id="KW-1185">Reference proteome</keyword>
<protein>
    <submittedName>
        <fullName evidence="1">Uncharacterized protein</fullName>
    </submittedName>
</protein>